<feature type="compositionally biased region" description="Basic and acidic residues" evidence="2">
    <location>
        <begin position="362"/>
        <end position="377"/>
    </location>
</feature>
<feature type="region of interest" description="Disordered" evidence="2">
    <location>
        <begin position="328"/>
        <end position="382"/>
    </location>
</feature>
<dbReference type="Pfam" id="PF14111">
    <property type="entry name" value="DUF4283"/>
    <property type="match status" value="1"/>
</dbReference>
<feature type="compositionally biased region" description="Basic and acidic residues" evidence="2">
    <location>
        <begin position="337"/>
        <end position="349"/>
    </location>
</feature>
<feature type="region of interest" description="Disordered" evidence="2">
    <location>
        <begin position="83"/>
        <end position="109"/>
    </location>
</feature>
<dbReference type="InterPro" id="IPR040256">
    <property type="entry name" value="At4g02000-like"/>
</dbReference>
<feature type="compositionally biased region" description="Acidic residues" evidence="2">
    <location>
        <begin position="90"/>
        <end position="101"/>
    </location>
</feature>
<dbReference type="GO" id="GO:0003676">
    <property type="term" value="F:nucleic acid binding"/>
    <property type="evidence" value="ECO:0007669"/>
    <property type="project" value="InterPro"/>
</dbReference>
<dbReference type="GO" id="GO:0008270">
    <property type="term" value="F:zinc ion binding"/>
    <property type="evidence" value="ECO:0007669"/>
    <property type="project" value="UniProtKB-KW"/>
</dbReference>
<sequence length="408" mass="45952">MAQLDAFVLSGKNTSTIPLTVEEEDLRARSSKKIKNGVEQAAVMSGHWPKLGEKAPKAIKGGPSFADKLKGIHQSDEQALAMGEERGGDNDSDDSMSDDDEPPCKTIEDPNRNFPTFVFSSKMKKRMYKVWRDSLIIKLLGRNIGFKALESRVQSFWAKRGVTKLINIGHGYFVVKFSNKEDYMLALTGAPWMIYDHYLIVRPWEPQFNSGKAKVDKAAVWIRLPRIFLEYYDKEALSFIGDRIGETVKVDINTSCQLRGHYARLCVVVDLSKRLMSGFTLDGENYYIEYKGLHMLCTECGIYGHRQESCPEKNKKNKEQSAMALQITHHGGSSSSEQERVVKDGKSGECWKVVQKHRRPRKDTPAKSKEKQVDGVKDTSTGSRFALLADEEVGGSKAQVYLNHEASQ</sequence>
<dbReference type="PANTHER" id="PTHR31286:SF99">
    <property type="entry name" value="DUF4283 DOMAIN-CONTAINING PROTEIN"/>
    <property type="match status" value="1"/>
</dbReference>
<dbReference type="AlphaFoldDB" id="A0AAE1JLA9"/>
<dbReference type="PANTHER" id="PTHR31286">
    <property type="entry name" value="GLYCINE-RICH CELL WALL STRUCTURAL PROTEIN 1.8-LIKE"/>
    <property type="match status" value="1"/>
</dbReference>
<dbReference type="EMBL" id="JAWXYG010000005">
    <property type="protein sequence ID" value="KAK4272616.1"/>
    <property type="molecule type" value="Genomic_DNA"/>
</dbReference>
<organism evidence="4 5">
    <name type="scientific">Acacia crassicarpa</name>
    <name type="common">northern wattle</name>
    <dbReference type="NCBI Taxonomy" id="499986"/>
    <lineage>
        <taxon>Eukaryota</taxon>
        <taxon>Viridiplantae</taxon>
        <taxon>Streptophyta</taxon>
        <taxon>Embryophyta</taxon>
        <taxon>Tracheophyta</taxon>
        <taxon>Spermatophyta</taxon>
        <taxon>Magnoliopsida</taxon>
        <taxon>eudicotyledons</taxon>
        <taxon>Gunneridae</taxon>
        <taxon>Pentapetalae</taxon>
        <taxon>rosids</taxon>
        <taxon>fabids</taxon>
        <taxon>Fabales</taxon>
        <taxon>Fabaceae</taxon>
        <taxon>Caesalpinioideae</taxon>
        <taxon>mimosoid clade</taxon>
        <taxon>Acacieae</taxon>
        <taxon>Acacia</taxon>
    </lineage>
</organism>
<keyword evidence="1" id="KW-0863">Zinc-finger</keyword>
<dbReference type="InterPro" id="IPR025558">
    <property type="entry name" value="DUF4283"/>
</dbReference>
<keyword evidence="5" id="KW-1185">Reference proteome</keyword>
<evidence type="ECO:0000313" key="5">
    <source>
        <dbReference type="Proteomes" id="UP001293593"/>
    </source>
</evidence>
<dbReference type="PROSITE" id="PS50158">
    <property type="entry name" value="ZF_CCHC"/>
    <property type="match status" value="1"/>
</dbReference>
<reference evidence="4" key="1">
    <citation type="submission" date="2023-10" db="EMBL/GenBank/DDBJ databases">
        <title>Chromosome-level genome of the transformable northern wattle, Acacia crassicarpa.</title>
        <authorList>
            <person name="Massaro I."/>
            <person name="Sinha N.R."/>
            <person name="Poethig S."/>
            <person name="Leichty A.R."/>
        </authorList>
    </citation>
    <scope>NUCLEOTIDE SEQUENCE</scope>
    <source>
        <strain evidence="4">Acra3RX</strain>
        <tissue evidence="4">Leaf</tissue>
    </source>
</reference>
<gene>
    <name evidence="4" type="ORF">QN277_021145</name>
</gene>
<keyword evidence="1" id="KW-0479">Metal-binding</keyword>
<evidence type="ECO:0000313" key="4">
    <source>
        <dbReference type="EMBL" id="KAK4272616.1"/>
    </source>
</evidence>
<evidence type="ECO:0000256" key="1">
    <source>
        <dbReference type="PROSITE-ProRule" id="PRU00047"/>
    </source>
</evidence>
<protein>
    <recommendedName>
        <fullName evidence="3">CCHC-type domain-containing protein</fullName>
    </recommendedName>
</protein>
<dbReference type="Proteomes" id="UP001293593">
    <property type="component" value="Unassembled WGS sequence"/>
</dbReference>
<evidence type="ECO:0000259" key="3">
    <source>
        <dbReference type="PROSITE" id="PS50158"/>
    </source>
</evidence>
<evidence type="ECO:0000256" key="2">
    <source>
        <dbReference type="SAM" id="MobiDB-lite"/>
    </source>
</evidence>
<proteinExistence type="predicted"/>
<accession>A0AAE1JLA9</accession>
<keyword evidence="1" id="KW-0862">Zinc</keyword>
<name>A0AAE1JLA9_9FABA</name>
<comment type="caution">
    <text evidence="4">The sequence shown here is derived from an EMBL/GenBank/DDBJ whole genome shotgun (WGS) entry which is preliminary data.</text>
</comment>
<dbReference type="InterPro" id="IPR001878">
    <property type="entry name" value="Znf_CCHC"/>
</dbReference>
<feature type="domain" description="CCHC-type" evidence="3">
    <location>
        <begin position="297"/>
        <end position="312"/>
    </location>
</feature>
<dbReference type="Gene3D" id="4.10.60.10">
    <property type="entry name" value="Zinc finger, CCHC-type"/>
    <property type="match status" value="1"/>
</dbReference>